<organism evidence="7 8">
    <name type="scientific">Merdimonas faecis</name>
    <dbReference type="NCBI Taxonomy" id="1653435"/>
    <lineage>
        <taxon>Bacteria</taxon>
        <taxon>Bacillati</taxon>
        <taxon>Bacillota</taxon>
        <taxon>Clostridia</taxon>
        <taxon>Lachnospirales</taxon>
        <taxon>Lachnospiraceae</taxon>
        <taxon>Merdimonas</taxon>
    </lineage>
</organism>
<comment type="subcellular location">
    <subcellularLocation>
        <location evidence="1">Cell envelope</location>
    </subcellularLocation>
</comment>
<sequence length="342" mass="37430">MLKKRMFMVLAVILSCAFLFSGCKQNVGTPEDNAVPDEDTQSDADTENGEEAEEEDSFLFGFTAIDMENPYFITLESAIREVIEEEGYRMITKDPASDPETQEIQIQEMIDEGIDAIFLCPVDWEAITPSLEALKEADVRIINVDTQVKEMDYVDAYVGSDNFEAGQICGEDLIERCPDGGTVAILECPTQNSINDRITGFEEAIADADRGFVVVAREDTNGEFEKALEAAKRIFQEHPDVTAVMCGNDQLAVGAKTAANLAGLSDVIIYGVDGSPDIKKELKKSGNQIAGTAAQSPINMGKTAAETGINILEGNDYETEVYEEVFMIDAENVDMYGVDGWQ</sequence>
<comment type="caution">
    <text evidence="7">The sequence shown here is derived from an EMBL/GenBank/DDBJ whole genome shotgun (WGS) entry which is preliminary data.</text>
</comment>
<protein>
    <submittedName>
        <fullName evidence="7">Sugar ABC transporter substrate-binding protein</fullName>
    </submittedName>
</protein>
<evidence type="ECO:0000256" key="3">
    <source>
        <dbReference type="ARBA" id="ARBA00022729"/>
    </source>
</evidence>
<dbReference type="SUPFAM" id="SSF53822">
    <property type="entry name" value="Periplasmic binding protein-like I"/>
    <property type="match status" value="1"/>
</dbReference>
<evidence type="ECO:0000256" key="4">
    <source>
        <dbReference type="SAM" id="MobiDB-lite"/>
    </source>
</evidence>
<feature type="domain" description="Periplasmic binding protein" evidence="6">
    <location>
        <begin position="60"/>
        <end position="315"/>
    </location>
</feature>
<feature type="region of interest" description="Disordered" evidence="4">
    <location>
        <begin position="29"/>
        <end position="53"/>
    </location>
</feature>
<reference evidence="7" key="1">
    <citation type="journal article" date="2021" name="PeerJ">
        <title>Extensive microbial diversity within the chicken gut microbiome revealed by metagenomics and culture.</title>
        <authorList>
            <person name="Gilroy R."/>
            <person name="Ravi A."/>
            <person name="Getino M."/>
            <person name="Pursley I."/>
            <person name="Horton D.L."/>
            <person name="Alikhan N.F."/>
            <person name="Baker D."/>
            <person name="Gharbi K."/>
            <person name="Hall N."/>
            <person name="Watson M."/>
            <person name="Adriaenssens E.M."/>
            <person name="Foster-Nyarko E."/>
            <person name="Jarju S."/>
            <person name="Secka A."/>
            <person name="Antonio M."/>
            <person name="Oren A."/>
            <person name="Chaudhuri R.R."/>
            <person name="La Ragione R."/>
            <person name="Hildebrand F."/>
            <person name="Pallen M.J."/>
        </authorList>
    </citation>
    <scope>NUCLEOTIDE SEQUENCE</scope>
    <source>
        <strain evidence="7">USAMLcec4-12693</strain>
    </source>
</reference>
<dbReference type="GO" id="GO:0030246">
    <property type="term" value="F:carbohydrate binding"/>
    <property type="evidence" value="ECO:0007669"/>
    <property type="project" value="UniProtKB-ARBA"/>
</dbReference>
<dbReference type="InterPro" id="IPR028082">
    <property type="entry name" value="Peripla_BP_I"/>
</dbReference>
<gene>
    <name evidence="7" type="ORF">K8V39_04255</name>
</gene>
<dbReference type="Proteomes" id="UP000813420">
    <property type="component" value="Unassembled WGS sequence"/>
</dbReference>
<dbReference type="RefSeq" id="WP_270644137.1">
    <property type="nucleotide sequence ID" value="NZ_DYXE01000042.1"/>
</dbReference>
<dbReference type="PANTHER" id="PTHR46847">
    <property type="entry name" value="D-ALLOSE-BINDING PERIPLASMIC PROTEIN-RELATED"/>
    <property type="match status" value="1"/>
</dbReference>
<evidence type="ECO:0000259" key="6">
    <source>
        <dbReference type="Pfam" id="PF13407"/>
    </source>
</evidence>
<feature type="chain" id="PRO_5039006873" evidence="5">
    <location>
        <begin position="22"/>
        <end position="342"/>
    </location>
</feature>
<reference evidence="7" key="2">
    <citation type="submission" date="2021-09" db="EMBL/GenBank/DDBJ databases">
        <authorList>
            <person name="Gilroy R."/>
        </authorList>
    </citation>
    <scope>NUCLEOTIDE SEQUENCE</scope>
    <source>
        <strain evidence="7">USAMLcec4-12693</strain>
    </source>
</reference>
<feature type="signal peptide" evidence="5">
    <location>
        <begin position="1"/>
        <end position="21"/>
    </location>
</feature>
<accession>A0A9D3AJ85</accession>
<feature type="compositionally biased region" description="Acidic residues" evidence="4">
    <location>
        <begin position="34"/>
        <end position="53"/>
    </location>
</feature>
<evidence type="ECO:0000256" key="2">
    <source>
        <dbReference type="ARBA" id="ARBA00007639"/>
    </source>
</evidence>
<evidence type="ECO:0000313" key="7">
    <source>
        <dbReference type="EMBL" id="HJH49456.1"/>
    </source>
</evidence>
<dbReference type="PROSITE" id="PS51257">
    <property type="entry name" value="PROKAR_LIPOPROTEIN"/>
    <property type="match status" value="1"/>
</dbReference>
<dbReference type="Gene3D" id="3.40.50.2300">
    <property type="match status" value="2"/>
</dbReference>
<evidence type="ECO:0000313" key="8">
    <source>
        <dbReference type="Proteomes" id="UP000813420"/>
    </source>
</evidence>
<name>A0A9D3AJ85_9FIRM</name>
<evidence type="ECO:0000256" key="1">
    <source>
        <dbReference type="ARBA" id="ARBA00004196"/>
    </source>
</evidence>
<comment type="similarity">
    <text evidence="2">Belongs to the bacterial solute-binding protein 2 family.</text>
</comment>
<dbReference type="Pfam" id="PF13407">
    <property type="entry name" value="Peripla_BP_4"/>
    <property type="match status" value="1"/>
</dbReference>
<keyword evidence="3 5" id="KW-0732">Signal</keyword>
<dbReference type="InterPro" id="IPR025997">
    <property type="entry name" value="SBP_2_dom"/>
</dbReference>
<dbReference type="CDD" id="cd19971">
    <property type="entry name" value="PBP1_ABC_sugar_binding-like"/>
    <property type="match status" value="1"/>
</dbReference>
<dbReference type="AlphaFoldDB" id="A0A9D3AJ85"/>
<evidence type="ECO:0000256" key="5">
    <source>
        <dbReference type="SAM" id="SignalP"/>
    </source>
</evidence>
<dbReference type="GO" id="GO:0030313">
    <property type="term" value="C:cell envelope"/>
    <property type="evidence" value="ECO:0007669"/>
    <property type="project" value="UniProtKB-SubCell"/>
</dbReference>
<dbReference type="EMBL" id="DYXE01000042">
    <property type="protein sequence ID" value="HJH49456.1"/>
    <property type="molecule type" value="Genomic_DNA"/>
</dbReference>
<dbReference type="PANTHER" id="PTHR46847:SF2">
    <property type="entry name" value="ABC TRANSPORTER SUGAR-BINDING PROTEIN"/>
    <property type="match status" value="1"/>
</dbReference>
<proteinExistence type="inferred from homology"/>